<keyword evidence="9 16" id="KW-1133">Transmembrane helix</keyword>
<keyword evidence="8" id="KW-1278">Translocase</keyword>
<feature type="transmembrane region" description="Helical" evidence="16">
    <location>
        <begin position="12"/>
        <end position="35"/>
    </location>
</feature>
<evidence type="ECO:0000256" key="12">
    <source>
        <dbReference type="ARBA" id="ARBA00023065"/>
    </source>
</evidence>
<evidence type="ECO:0000256" key="14">
    <source>
        <dbReference type="ARBA" id="ARBA00023136"/>
    </source>
</evidence>
<reference evidence="18" key="1">
    <citation type="submission" date="2019-08" db="EMBL/GenBank/DDBJ databases">
        <authorList>
            <person name="Kucharzyk K."/>
            <person name="Murdoch R.W."/>
            <person name="Higgins S."/>
            <person name="Loffler F."/>
        </authorList>
    </citation>
    <scope>NUCLEOTIDE SEQUENCE</scope>
</reference>
<sequence>MSIQKTFYKDRIYPLLFMFLTTFFCILLTAGIHLATQDRAEANELSFTRKAVLDAAGVEYENTTAGIEAAYLKSVEEANGYYTTEGSGGKRFIIPLEGPGLWGTISIMAGFEEDLQTYTGIAIVSQNETPGLGARIEEPWFTAQFKGKRAPFTLVEEGTANAVNEVDAITGATRTSEYFRNLSNQGADAAKRIIRGE</sequence>
<accession>A0A644VZ53</accession>
<dbReference type="GO" id="GO:0006814">
    <property type="term" value="P:sodium ion transport"/>
    <property type="evidence" value="ECO:0007669"/>
    <property type="project" value="UniProtKB-KW"/>
</dbReference>
<name>A0A644VZ53_9ZZZZ</name>
<keyword evidence="15" id="KW-0739">Sodium transport</keyword>
<evidence type="ECO:0000256" key="3">
    <source>
        <dbReference type="ARBA" id="ARBA00022519"/>
    </source>
</evidence>
<feature type="domain" description="FMN-binding" evidence="17">
    <location>
        <begin position="100"/>
        <end position="190"/>
    </location>
</feature>
<evidence type="ECO:0000313" key="18">
    <source>
        <dbReference type="EMBL" id="MPL95742.1"/>
    </source>
</evidence>
<keyword evidence="10" id="KW-0520">NAD</keyword>
<evidence type="ECO:0000256" key="15">
    <source>
        <dbReference type="ARBA" id="ARBA00023201"/>
    </source>
</evidence>
<evidence type="ECO:0000256" key="16">
    <source>
        <dbReference type="SAM" id="Phobius"/>
    </source>
</evidence>
<protein>
    <submittedName>
        <fullName evidence="18">Electron transport complex subunit RsxG</fullName>
    </submittedName>
</protein>
<gene>
    <name evidence="18" type="primary">rsxG_12</name>
    <name evidence="18" type="ORF">SDC9_41914</name>
</gene>
<keyword evidence="3" id="KW-0997">Cell inner membrane</keyword>
<evidence type="ECO:0000256" key="10">
    <source>
        <dbReference type="ARBA" id="ARBA00023027"/>
    </source>
</evidence>
<keyword evidence="1" id="KW-0813">Transport</keyword>
<proteinExistence type="predicted"/>
<evidence type="ECO:0000256" key="6">
    <source>
        <dbReference type="ARBA" id="ARBA00022643"/>
    </source>
</evidence>
<dbReference type="EMBL" id="VSSQ01000480">
    <property type="protein sequence ID" value="MPL95742.1"/>
    <property type="molecule type" value="Genomic_DNA"/>
</dbReference>
<organism evidence="18">
    <name type="scientific">bioreactor metagenome</name>
    <dbReference type="NCBI Taxonomy" id="1076179"/>
    <lineage>
        <taxon>unclassified sequences</taxon>
        <taxon>metagenomes</taxon>
        <taxon>ecological metagenomes</taxon>
    </lineage>
</organism>
<evidence type="ECO:0000256" key="8">
    <source>
        <dbReference type="ARBA" id="ARBA00022967"/>
    </source>
</evidence>
<evidence type="ECO:0000256" key="1">
    <source>
        <dbReference type="ARBA" id="ARBA00022448"/>
    </source>
</evidence>
<dbReference type="InterPro" id="IPR007329">
    <property type="entry name" value="FMN-bd"/>
</dbReference>
<keyword evidence="14 16" id="KW-0472">Membrane</keyword>
<dbReference type="PANTHER" id="PTHR37838">
    <property type="entry name" value="NA(+)-TRANSLOCATING NADH-QUINONE REDUCTASE SUBUNIT C"/>
    <property type="match status" value="1"/>
</dbReference>
<keyword evidence="11" id="KW-0915">Sodium</keyword>
<dbReference type="GO" id="GO:0010181">
    <property type="term" value="F:FMN binding"/>
    <property type="evidence" value="ECO:0007669"/>
    <property type="project" value="InterPro"/>
</dbReference>
<comment type="caution">
    <text evidence="18">The sequence shown here is derived from an EMBL/GenBank/DDBJ whole genome shotgun (WGS) entry which is preliminary data.</text>
</comment>
<dbReference type="GO" id="GO:0016655">
    <property type="term" value="F:oxidoreductase activity, acting on NAD(P)H, quinone or similar compound as acceptor"/>
    <property type="evidence" value="ECO:0007669"/>
    <property type="project" value="InterPro"/>
</dbReference>
<evidence type="ECO:0000256" key="7">
    <source>
        <dbReference type="ARBA" id="ARBA00022692"/>
    </source>
</evidence>
<keyword evidence="6" id="KW-0288">FMN</keyword>
<keyword evidence="5" id="KW-0285">Flavoprotein</keyword>
<evidence type="ECO:0000256" key="4">
    <source>
        <dbReference type="ARBA" id="ARBA00022553"/>
    </source>
</evidence>
<dbReference type="GO" id="GO:0016020">
    <property type="term" value="C:membrane"/>
    <property type="evidence" value="ECO:0007669"/>
    <property type="project" value="InterPro"/>
</dbReference>
<evidence type="ECO:0000256" key="2">
    <source>
        <dbReference type="ARBA" id="ARBA00022475"/>
    </source>
</evidence>
<dbReference type="InterPro" id="IPR010204">
    <property type="entry name" value="NqrC"/>
</dbReference>
<dbReference type="SMART" id="SM00900">
    <property type="entry name" value="FMN_bind"/>
    <property type="match status" value="1"/>
</dbReference>
<evidence type="ECO:0000256" key="13">
    <source>
        <dbReference type="ARBA" id="ARBA00023075"/>
    </source>
</evidence>
<evidence type="ECO:0000256" key="9">
    <source>
        <dbReference type="ARBA" id="ARBA00022989"/>
    </source>
</evidence>
<keyword evidence="4" id="KW-0597">Phosphoprotein</keyword>
<evidence type="ECO:0000256" key="11">
    <source>
        <dbReference type="ARBA" id="ARBA00023053"/>
    </source>
</evidence>
<evidence type="ECO:0000259" key="17">
    <source>
        <dbReference type="SMART" id="SM00900"/>
    </source>
</evidence>
<dbReference type="PANTHER" id="PTHR37838:SF1">
    <property type="entry name" value="NA(+)-TRANSLOCATING NADH-QUINONE REDUCTASE SUBUNIT C"/>
    <property type="match status" value="1"/>
</dbReference>
<keyword evidence="12" id="KW-0406">Ion transport</keyword>
<keyword evidence="2" id="KW-1003">Cell membrane</keyword>
<evidence type="ECO:0000256" key="5">
    <source>
        <dbReference type="ARBA" id="ARBA00022630"/>
    </source>
</evidence>
<dbReference type="AlphaFoldDB" id="A0A644VZ53"/>
<keyword evidence="13" id="KW-0830">Ubiquinone</keyword>
<dbReference type="Pfam" id="PF04205">
    <property type="entry name" value="FMN_bind"/>
    <property type="match status" value="1"/>
</dbReference>
<keyword evidence="7 16" id="KW-0812">Transmembrane</keyword>